<comment type="similarity">
    <text evidence="2">Belongs to the EAF1 family.</text>
</comment>
<feature type="region of interest" description="Disordered" evidence="9">
    <location>
        <begin position="1404"/>
        <end position="1462"/>
    </location>
</feature>
<evidence type="ECO:0000256" key="2">
    <source>
        <dbReference type="ARBA" id="ARBA00008913"/>
    </source>
</evidence>
<keyword evidence="4" id="KW-0156">Chromatin regulator</keyword>
<dbReference type="CDD" id="cd00167">
    <property type="entry name" value="SANT"/>
    <property type="match status" value="1"/>
</dbReference>
<dbReference type="SUPFAM" id="SSF46689">
    <property type="entry name" value="Homeodomain-like"/>
    <property type="match status" value="1"/>
</dbReference>
<feature type="region of interest" description="Disordered" evidence="9">
    <location>
        <begin position="246"/>
        <end position="326"/>
    </location>
</feature>
<dbReference type="PANTHER" id="PTHR46459:SF1">
    <property type="entry name" value="E1A-BINDING PROTEIN P400"/>
    <property type="match status" value="1"/>
</dbReference>
<feature type="compositionally biased region" description="Low complexity" evidence="9">
    <location>
        <begin position="1215"/>
        <end position="1249"/>
    </location>
</feature>
<dbReference type="GO" id="GO:0006281">
    <property type="term" value="P:DNA repair"/>
    <property type="evidence" value="ECO:0007669"/>
    <property type="project" value="UniProtKB-KW"/>
</dbReference>
<evidence type="ECO:0000256" key="1">
    <source>
        <dbReference type="ARBA" id="ARBA00004123"/>
    </source>
</evidence>
<feature type="compositionally biased region" description="Polar residues" evidence="9">
    <location>
        <begin position="1404"/>
        <end position="1451"/>
    </location>
</feature>
<dbReference type="PROSITE" id="PS50090">
    <property type="entry name" value="MYB_LIKE"/>
    <property type="match status" value="1"/>
</dbReference>
<feature type="region of interest" description="Disordered" evidence="9">
    <location>
        <begin position="464"/>
        <end position="513"/>
    </location>
</feature>
<dbReference type="eggNOG" id="ENOG502RGMX">
    <property type="taxonomic scope" value="Eukaryota"/>
</dbReference>
<feature type="domain" description="Myb-like" evidence="10">
    <location>
        <begin position="883"/>
        <end position="943"/>
    </location>
</feature>
<dbReference type="SMART" id="SM00717">
    <property type="entry name" value="SANT"/>
    <property type="match status" value="1"/>
</dbReference>
<dbReference type="EMBL" id="JPOX01000020">
    <property type="protein sequence ID" value="KFX46103.1"/>
    <property type="molecule type" value="Genomic_DNA"/>
</dbReference>
<evidence type="ECO:0000259" key="11">
    <source>
        <dbReference type="PROSITE" id="PS51204"/>
    </source>
</evidence>
<dbReference type="Gene3D" id="1.10.10.60">
    <property type="entry name" value="Homeodomain-like"/>
    <property type="match status" value="1"/>
</dbReference>
<feature type="compositionally biased region" description="Polar residues" evidence="9">
    <location>
        <begin position="252"/>
        <end position="265"/>
    </location>
</feature>
<feature type="compositionally biased region" description="Acidic residues" evidence="9">
    <location>
        <begin position="275"/>
        <end position="286"/>
    </location>
</feature>
<feature type="region of interest" description="Disordered" evidence="9">
    <location>
        <begin position="170"/>
        <end position="221"/>
    </location>
</feature>
<dbReference type="GO" id="GO:0005634">
    <property type="term" value="C:nucleus"/>
    <property type="evidence" value="ECO:0007669"/>
    <property type="project" value="UniProtKB-SubCell"/>
</dbReference>
<name>A0A093XLK0_TALMA</name>
<feature type="compositionally biased region" description="Polar residues" evidence="9">
    <location>
        <begin position="489"/>
        <end position="500"/>
    </location>
</feature>
<dbReference type="PANTHER" id="PTHR46459">
    <property type="entry name" value="E1A-BINDING PROTEIN P400-RELATED"/>
    <property type="match status" value="1"/>
</dbReference>
<evidence type="ECO:0000256" key="8">
    <source>
        <dbReference type="ARBA" id="ARBA00029670"/>
    </source>
</evidence>
<feature type="compositionally biased region" description="Polar residues" evidence="9">
    <location>
        <begin position="1376"/>
        <end position="1388"/>
    </location>
</feature>
<keyword evidence="5" id="KW-0234">DNA repair</keyword>
<evidence type="ECO:0000259" key="10">
    <source>
        <dbReference type="PROSITE" id="PS50090"/>
    </source>
</evidence>
<dbReference type="Pfam" id="PF07529">
    <property type="entry name" value="HSA"/>
    <property type="match status" value="1"/>
</dbReference>
<feature type="compositionally biased region" description="Polar residues" evidence="9">
    <location>
        <begin position="190"/>
        <end position="201"/>
    </location>
</feature>
<organism evidence="12">
    <name type="scientific">Talaromyces marneffei PM1</name>
    <dbReference type="NCBI Taxonomy" id="1077442"/>
    <lineage>
        <taxon>Eukaryota</taxon>
        <taxon>Fungi</taxon>
        <taxon>Dikarya</taxon>
        <taxon>Ascomycota</taxon>
        <taxon>Pezizomycotina</taxon>
        <taxon>Eurotiomycetes</taxon>
        <taxon>Eurotiomycetidae</taxon>
        <taxon>Eurotiales</taxon>
        <taxon>Trichocomaceae</taxon>
        <taxon>Talaromyces</taxon>
        <taxon>Talaromyces sect. Talaromyces</taxon>
    </lineage>
</organism>
<gene>
    <name evidence="12" type="ORF">GQ26_0200870</name>
</gene>
<reference key="1">
    <citation type="journal article" date="2014" name="PLoS Genet.">
        <title>Signature Gene Expression Reveals Novel Clues to the Molecular Mechanisms of Dimorphic Transition in Penicillium marneffei.</title>
        <authorList>
            <person name="Yang E."/>
            <person name="Wang G."/>
            <person name="Cai J."/>
            <person name="Woo P.C."/>
            <person name="Lau S.K."/>
            <person name="Yuen K.-Y."/>
            <person name="Chow W.-N."/>
            <person name="Lin X."/>
        </authorList>
    </citation>
    <scope>NUCLEOTIDE SEQUENCE [LARGE SCALE GENOMIC DNA]</scope>
    <source>
        <strain>PM1</strain>
    </source>
</reference>
<feature type="region of interest" description="Disordered" evidence="9">
    <location>
        <begin position="1215"/>
        <end position="1259"/>
    </location>
</feature>
<feature type="region of interest" description="Disordered" evidence="9">
    <location>
        <begin position="982"/>
        <end position="1010"/>
    </location>
</feature>
<dbReference type="Pfam" id="PF13921">
    <property type="entry name" value="Myb_DNA-bind_6"/>
    <property type="match status" value="1"/>
</dbReference>
<dbReference type="InterPro" id="IPR001005">
    <property type="entry name" value="SANT/Myb"/>
</dbReference>
<evidence type="ECO:0000256" key="9">
    <source>
        <dbReference type="SAM" id="MobiDB-lite"/>
    </source>
</evidence>
<dbReference type="InterPro" id="IPR009057">
    <property type="entry name" value="Homeodomain-like_sf"/>
</dbReference>
<keyword evidence="6" id="KW-0539">Nucleus</keyword>
<evidence type="ECO:0000256" key="5">
    <source>
        <dbReference type="ARBA" id="ARBA00023204"/>
    </source>
</evidence>
<comment type="function">
    <text evidence="7">Component of the NuA4 histone acetyltransferase complex which is involved in transcriptional activation of selected genes principally by acetylation of nucleosomal histone H4 and H2A. The NuA4 complex is also involved in DNA repair.</text>
</comment>
<protein>
    <recommendedName>
        <fullName evidence="8">Vacuolar import and degradation protein 21</fullName>
    </recommendedName>
</protein>
<dbReference type="GO" id="GO:0006325">
    <property type="term" value="P:chromatin organization"/>
    <property type="evidence" value="ECO:0007669"/>
    <property type="project" value="UniProtKB-KW"/>
</dbReference>
<dbReference type="PROSITE" id="PS51204">
    <property type="entry name" value="HSA"/>
    <property type="match status" value="1"/>
</dbReference>
<feature type="region of interest" description="Disordered" evidence="9">
    <location>
        <begin position="1364"/>
        <end position="1388"/>
    </location>
</feature>
<dbReference type="HOGENOM" id="CLU_001331_1_0_1"/>
<evidence type="ECO:0000256" key="6">
    <source>
        <dbReference type="ARBA" id="ARBA00023242"/>
    </source>
</evidence>
<reference evidence="12" key="2">
    <citation type="journal article" date="2014" name="PLoS Genet.">
        <title>Signature gene expression reveals novel clues to the molecular mechanisms of dimorphic transition in Penicillium marneffei.</title>
        <authorList>
            <person name="Yang E."/>
            <person name="Wang G."/>
            <person name="Cai J."/>
            <person name="Woo P.C."/>
            <person name="Lau S.K."/>
            <person name="Yuen K.-Y."/>
            <person name="Chow W.-N."/>
            <person name="Lin X."/>
        </authorList>
    </citation>
    <scope>NUCLEOTIDE SEQUENCE</scope>
    <source>
        <strain evidence="12">PM1</strain>
    </source>
</reference>
<feature type="domain" description="HSA" evidence="11">
    <location>
        <begin position="614"/>
        <end position="691"/>
    </location>
</feature>
<feature type="region of interest" description="Disordered" evidence="9">
    <location>
        <begin position="338"/>
        <end position="438"/>
    </location>
</feature>
<accession>A0A093XLK0</accession>
<evidence type="ECO:0000313" key="12">
    <source>
        <dbReference type="EMBL" id="KFX46103.1"/>
    </source>
</evidence>
<proteinExistence type="inferred from homology"/>
<dbReference type="SMART" id="SM00573">
    <property type="entry name" value="HSA"/>
    <property type="match status" value="1"/>
</dbReference>
<keyword evidence="3" id="KW-0227">DNA damage</keyword>
<comment type="caution">
    <text evidence="12">The sequence shown here is derived from an EMBL/GenBank/DDBJ whole genome shotgun (WGS) entry which is preliminary data.</text>
</comment>
<comment type="subcellular location">
    <subcellularLocation>
        <location evidence="1">Nucleus</location>
    </subcellularLocation>
</comment>
<dbReference type="InterPro" id="IPR014012">
    <property type="entry name" value="HSA_dom"/>
</dbReference>
<evidence type="ECO:0000256" key="3">
    <source>
        <dbReference type="ARBA" id="ARBA00022763"/>
    </source>
</evidence>
<dbReference type="GO" id="GO:0003682">
    <property type="term" value="F:chromatin binding"/>
    <property type="evidence" value="ECO:0007669"/>
    <property type="project" value="TreeGrafter"/>
</dbReference>
<evidence type="ECO:0000256" key="7">
    <source>
        <dbReference type="ARBA" id="ARBA00025178"/>
    </source>
</evidence>
<feature type="compositionally biased region" description="Polar residues" evidence="9">
    <location>
        <begin position="1250"/>
        <end position="1259"/>
    </location>
</feature>
<sequence>MLHDELLRSKNDEIVRCLQSRKRKLSELYFATVGYLGANDGALANTLYEQKKQAFLDANDLTKGRFYNEATLPSFPNYDDLVARVQAHARPAAGEVASLDVPTKEQARLPEVTAPSVGENKERVQEKAIDNEVQKSVARADSEQPVIETILTKPYIAQKIDIPAPATTVVGTKPQFATPGTPVSTHEHAVSSNFTSPSHNRPSPKDKATEPSVSEVPVPAPLQSAETILQGKQGRRPSLALGTTAHLDQPLSPASSIEPFSTHTPAPQAASPDTSPDESGEIEDHEDISAKPVGEVHEAPSNKVEGITTPAAPLTPDEQLRFEEAQSLRRNAQILAASKAIGDHGEPGSNSVSNQIVKGDATPSQSVPPPSDHMKVQDGQPTPAAPKEKLSPTSSAIPESQVGRGLPTGPAPTELKVEPETGSVTKRSSSSSTTNLVVQSVPERMTTRVSSGAIRHKSVSEILGEVPKTQQVEKQPAGTARDTLALRSPVSQASPTSVSRVKQKKDREKERTKLSTVVFPKKQIEKNDSFALVRQQTGDLIAGLNEQQDYLFTLFQNKAYSPPRTSNISTLLATAHKTLSTSNHLLEYQEQMDCRTLRRIYALQNSNRWPLRQMERSAEPLRQGTHWDVLLDHMKWMRTDFREERKWKIAAAKSCAEWCAEYVHSEPEHRARLRVRTKTLLPKSADPFDAINANSDIMMVDIHMDESGPVSQPTPDLIPSAEEESGSEGFIDEPRSDFRDTVAPAAIFSLGSEDFNFSIDFTPVSEKLLGELPIYAPIGISPDTQMPDFRVEPDTDWKTEVLPVSKFSTGRISFRDVEPARKKSRYDYTLEDDRVEAPTIDITPEQTDVALFRPENKHIRDRIHPGHSFRPPTEYPMPSVGFFESRQSSQWTLNEDDELRRLVKDYSYNWSLIASCLSSPSLFSSGAERRTPWECFERWVGLEGLPADMSKTQYFRAYHQRLEAAQRTIIAQQQAAQQQQQQQAQQQAQQGIPTPAQPLVRRRTTQPVRVDRRRASRHLALLDAMRKLAKKRETMLQKQQQATHLASLRKVNEANQPKPPITNPADFSKLKYEREQKLQERQEQYRQQMIAQQRANLAAQRAGQLPNQQAAAMNGVVARTPNGVQPAGAQPMPGAAQNAVVNGIPPNANMNHANVVPMQGLPNGRPMSSPMPPNAMSVKMVPQQGLPQQMAGRPGIPIQNSPDNARVIREASRLQEQQRLLQSRQQQGQPMPQAGQQQFQSPQQFAQQGTHSPNINVQGINGNPNNAAMLAAMQAASGMGSPSPYNNAQGVPTASPRMGQPNHLSSGVVPTITNIQNQIQRTHPNLSPEQVAKLATERLHVYQQQQQRMAQAAMNAAVGNAGAIPANFQMPPDPSFQGSPQPNGNVAMQNSQAQFSPMMRVAQPNQPNRVPVASSPSMNGSVLPQQSRSATPQTQRSGSVQTGPVPGTNQSPRPPAAQMATN</sequence>
<evidence type="ECO:0000256" key="4">
    <source>
        <dbReference type="ARBA" id="ARBA00022853"/>
    </source>
</evidence>
<dbReference type="GO" id="GO:0035267">
    <property type="term" value="C:NuA4 histone acetyltransferase complex"/>
    <property type="evidence" value="ECO:0007669"/>
    <property type="project" value="TreeGrafter"/>
</dbReference>
<feature type="compositionally biased region" description="Low complexity" evidence="9">
    <location>
        <begin position="421"/>
        <end position="438"/>
    </location>
</feature>